<evidence type="ECO:0000256" key="5">
    <source>
        <dbReference type="ARBA" id="ARBA00022989"/>
    </source>
</evidence>
<keyword evidence="8" id="KW-1071">Ligand-gated ion channel</keyword>
<dbReference type="Gene3D" id="2.60.490.10">
    <property type="entry name" value="atp-gated p2x4 ion channel domain"/>
    <property type="match status" value="1"/>
</dbReference>
<proteinExistence type="inferred from homology"/>
<protein>
    <submittedName>
        <fullName evidence="12">Uncharacterized protein</fullName>
    </submittedName>
</protein>
<evidence type="ECO:0000256" key="2">
    <source>
        <dbReference type="ARBA" id="ARBA00009848"/>
    </source>
</evidence>
<dbReference type="GeneTree" id="ENSGT01020000230351"/>
<evidence type="ECO:0000256" key="3">
    <source>
        <dbReference type="ARBA" id="ARBA00022448"/>
    </source>
</evidence>
<dbReference type="AlphaFoldDB" id="A0A3B5M1X3"/>
<evidence type="ECO:0000256" key="1">
    <source>
        <dbReference type="ARBA" id="ARBA00004308"/>
    </source>
</evidence>
<evidence type="ECO:0000256" key="4">
    <source>
        <dbReference type="ARBA" id="ARBA00022692"/>
    </source>
</evidence>
<dbReference type="STRING" id="32473.ENSXCOP00000015581"/>
<sequence>MPCCDPLGLCQYQTNKLVRIQSVRLGSLKWSLNGAILLFICIMMLWNRKYQEFDLVVSSVTTKVKGVAQTRLPGVGQVVWDAVDYSGSPQDRNSFFVVTNVIMTKNQKQGKCAETSDRTTLRGRWSRSGTRSR</sequence>
<dbReference type="Gene3D" id="1.10.287.940">
    <property type="entry name" value="atp-gated p2x4 ion channel"/>
    <property type="match status" value="1"/>
</dbReference>
<keyword evidence="7 11" id="KW-0472">Membrane</keyword>
<dbReference type="PANTHER" id="PTHR10125">
    <property type="entry name" value="P2X PURINOCEPTOR"/>
    <property type="match status" value="1"/>
</dbReference>
<dbReference type="GO" id="GO:0005886">
    <property type="term" value="C:plasma membrane"/>
    <property type="evidence" value="ECO:0007669"/>
    <property type="project" value="TreeGrafter"/>
</dbReference>
<dbReference type="GO" id="GO:0012505">
    <property type="term" value="C:endomembrane system"/>
    <property type="evidence" value="ECO:0007669"/>
    <property type="project" value="UniProtKB-SubCell"/>
</dbReference>
<keyword evidence="6" id="KW-0406">Ion transport</keyword>
<comment type="subcellular location">
    <subcellularLocation>
        <location evidence="1">Endomembrane system</location>
    </subcellularLocation>
</comment>
<evidence type="ECO:0000313" key="12">
    <source>
        <dbReference type="Ensembl" id="ENSXCOP00000015581.1"/>
    </source>
</evidence>
<keyword evidence="3" id="KW-0813">Transport</keyword>
<reference evidence="12" key="1">
    <citation type="submission" date="2025-08" db="UniProtKB">
        <authorList>
            <consortium name="Ensembl"/>
        </authorList>
    </citation>
    <scope>IDENTIFICATION</scope>
</reference>
<evidence type="ECO:0000256" key="6">
    <source>
        <dbReference type="ARBA" id="ARBA00023065"/>
    </source>
</evidence>
<dbReference type="Pfam" id="PF00864">
    <property type="entry name" value="P2X_receptor"/>
    <property type="match status" value="1"/>
</dbReference>
<dbReference type="InterPro" id="IPR027309">
    <property type="entry name" value="P2X_extracellular_dom_sf"/>
</dbReference>
<dbReference type="Proteomes" id="UP000261380">
    <property type="component" value="Unplaced"/>
</dbReference>
<evidence type="ECO:0000256" key="8">
    <source>
        <dbReference type="ARBA" id="ARBA00023286"/>
    </source>
</evidence>
<evidence type="ECO:0000256" key="10">
    <source>
        <dbReference type="SAM" id="MobiDB-lite"/>
    </source>
</evidence>
<keyword evidence="9" id="KW-0407">Ion channel</keyword>
<keyword evidence="4 11" id="KW-0812">Transmembrane</keyword>
<feature type="region of interest" description="Disordered" evidence="10">
    <location>
        <begin position="112"/>
        <end position="133"/>
    </location>
</feature>
<evidence type="ECO:0000256" key="11">
    <source>
        <dbReference type="SAM" id="Phobius"/>
    </source>
</evidence>
<keyword evidence="5 11" id="KW-1133">Transmembrane helix</keyword>
<dbReference type="Ensembl" id="ENSXCOT00000015774.1">
    <property type="protein sequence ID" value="ENSXCOP00000015581.1"/>
    <property type="gene ID" value="ENSXCOG00000011783.1"/>
</dbReference>
<name>A0A3B5M1X3_9TELE</name>
<dbReference type="PANTHER" id="PTHR10125:SF13">
    <property type="entry name" value="P2X PURINOCEPTOR 7"/>
    <property type="match status" value="1"/>
</dbReference>
<evidence type="ECO:0000256" key="9">
    <source>
        <dbReference type="ARBA" id="ARBA00023303"/>
    </source>
</evidence>
<organism evidence="12 13">
    <name type="scientific">Xiphophorus couchianus</name>
    <name type="common">Monterrey platyfish</name>
    <dbReference type="NCBI Taxonomy" id="32473"/>
    <lineage>
        <taxon>Eukaryota</taxon>
        <taxon>Metazoa</taxon>
        <taxon>Chordata</taxon>
        <taxon>Craniata</taxon>
        <taxon>Vertebrata</taxon>
        <taxon>Euteleostomi</taxon>
        <taxon>Actinopterygii</taxon>
        <taxon>Neopterygii</taxon>
        <taxon>Teleostei</taxon>
        <taxon>Neoteleostei</taxon>
        <taxon>Acanthomorphata</taxon>
        <taxon>Ovalentaria</taxon>
        <taxon>Atherinomorphae</taxon>
        <taxon>Cyprinodontiformes</taxon>
        <taxon>Poeciliidae</taxon>
        <taxon>Poeciliinae</taxon>
        <taxon>Xiphophorus</taxon>
    </lineage>
</organism>
<accession>A0A3B5M1X3</accession>
<feature type="transmembrane region" description="Helical" evidence="11">
    <location>
        <begin position="30"/>
        <end position="46"/>
    </location>
</feature>
<dbReference type="GO" id="GO:0070588">
    <property type="term" value="P:calcium ion transmembrane transport"/>
    <property type="evidence" value="ECO:0007669"/>
    <property type="project" value="TreeGrafter"/>
</dbReference>
<evidence type="ECO:0000313" key="13">
    <source>
        <dbReference type="Proteomes" id="UP000261380"/>
    </source>
</evidence>
<evidence type="ECO:0000256" key="7">
    <source>
        <dbReference type="ARBA" id="ARBA00023136"/>
    </source>
</evidence>
<dbReference type="GO" id="GO:0004931">
    <property type="term" value="F:extracellularly ATP-gated monoatomic cation channel activity"/>
    <property type="evidence" value="ECO:0007669"/>
    <property type="project" value="TreeGrafter"/>
</dbReference>
<dbReference type="GO" id="GO:0098794">
    <property type="term" value="C:postsynapse"/>
    <property type="evidence" value="ECO:0007669"/>
    <property type="project" value="GOC"/>
</dbReference>
<reference evidence="12" key="2">
    <citation type="submission" date="2025-09" db="UniProtKB">
        <authorList>
            <consortium name="Ensembl"/>
        </authorList>
    </citation>
    <scope>IDENTIFICATION</scope>
</reference>
<comment type="similarity">
    <text evidence="2">Belongs to the P2X receptor family.</text>
</comment>
<keyword evidence="13" id="KW-1185">Reference proteome</keyword>
<dbReference type="InterPro" id="IPR059116">
    <property type="entry name" value="P2X_receptor"/>
</dbReference>
<feature type="compositionally biased region" description="Low complexity" evidence="10">
    <location>
        <begin position="122"/>
        <end position="133"/>
    </location>
</feature>